<keyword evidence="1" id="KW-0479">Metal-binding</keyword>
<feature type="compositionally biased region" description="Polar residues" evidence="7">
    <location>
        <begin position="72"/>
        <end position="84"/>
    </location>
</feature>
<dbReference type="PROSITE" id="PS50048">
    <property type="entry name" value="ZN2_CY6_FUNGAL_2"/>
    <property type="match status" value="1"/>
</dbReference>
<dbReference type="GO" id="GO:0008270">
    <property type="term" value="F:zinc ion binding"/>
    <property type="evidence" value="ECO:0007669"/>
    <property type="project" value="InterPro"/>
</dbReference>
<dbReference type="Proteomes" id="UP000094385">
    <property type="component" value="Unassembled WGS sequence"/>
</dbReference>
<dbReference type="AlphaFoldDB" id="A0A1E3Q2A6"/>
<dbReference type="SMART" id="SM00906">
    <property type="entry name" value="Fungal_trans"/>
    <property type="match status" value="1"/>
</dbReference>
<dbReference type="GO" id="GO:0006351">
    <property type="term" value="P:DNA-templated transcription"/>
    <property type="evidence" value="ECO:0007669"/>
    <property type="project" value="InterPro"/>
</dbReference>
<dbReference type="CDD" id="cd00067">
    <property type="entry name" value="GAL4"/>
    <property type="match status" value="1"/>
</dbReference>
<evidence type="ECO:0000256" key="3">
    <source>
        <dbReference type="ARBA" id="ARBA00023015"/>
    </source>
</evidence>
<dbReference type="PANTHER" id="PTHR47171">
    <property type="entry name" value="FARA-RELATED"/>
    <property type="match status" value="1"/>
</dbReference>
<evidence type="ECO:0000256" key="1">
    <source>
        <dbReference type="ARBA" id="ARBA00022723"/>
    </source>
</evidence>
<evidence type="ECO:0000256" key="2">
    <source>
        <dbReference type="ARBA" id="ARBA00022833"/>
    </source>
</evidence>
<proteinExistence type="predicted"/>
<evidence type="ECO:0000256" key="6">
    <source>
        <dbReference type="ARBA" id="ARBA00023242"/>
    </source>
</evidence>
<feature type="region of interest" description="Disordered" evidence="7">
    <location>
        <begin position="66"/>
        <end position="132"/>
    </location>
</feature>
<dbReference type="Gene3D" id="4.10.240.10">
    <property type="entry name" value="Zn(2)-C6 fungal-type DNA-binding domain"/>
    <property type="match status" value="1"/>
</dbReference>
<dbReference type="CDD" id="cd12148">
    <property type="entry name" value="fungal_TF_MHR"/>
    <property type="match status" value="1"/>
</dbReference>
<dbReference type="InterPro" id="IPR001138">
    <property type="entry name" value="Zn2Cys6_DnaBD"/>
</dbReference>
<keyword evidence="2" id="KW-0862">Zinc</keyword>
<keyword evidence="4" id="KW-0238">DNA-binding</keyword>
<accession>A0A1E3Q2A6</accession>
<sequence length="727" mass="81772">MPIGTGTMTGSKRSSIACGHCHTSKIRCDVSIYGPPCTRCRERNFTDCQLIESRRGLYDRKEWMRKMRSSRRASQGESSPTSFSKAAGHPGIIRGSETQEKSQNQSAEHNDIPSSASSQSSEEPTTSNAPYSYVATSVRTESGSHDKRLNEKWSVVFKYYANVTNDLVDSNSISYFGESFPMSVFLKRLGDGRGIRRQSLERISTTSLRSPGNHPDHMTPEKIAYLESQKCFTKPPPDVLEQFLTLFFQRVHPLYATIDRIAFMKMYKEDKIPWLLLHSICFAAATYCPPNLLCRENASTRREARTKYYLRAKTLFDFSYETSKLTLLQSAVLLSFWGGQPHDYWNTFSWINIAVNIAETLGIHRSKPSIDISDEDRGLWKRIWSCLVTRDSFCAALLGKPLRINLVQCDAEFLTPGDFSSDTDPGDEMWGPEVPESGMYVIAMTKLALILRQMVQARATHRVDTEFLIKIHNDLDNWLSVLPNELRLTSCHPDSPQYIYTTAVSLVYNHHLIYVHQMAAQDSNMATSVALEAVSQIADIGSTLVTKSLIAYLPQNAYASFFMAIVMLFTQMSNCAGQPETIKLLQSQLKICEMVVYQAQDHWDHADWILALSDSLRQKLDLNTTSNCCSISSNGFTIPSAMSAITNNTSTSLLSVTNANVFFPAMLANDADLDDFMRSLHMSGLNSPAEPDQRIFENGIYAEVDNNIMNNTCGEFNASVDKMLFEM</sequence>
<protein>
    <recommendedName>
        <fullName evidence="8">Zn(2)-C6 fungal-type domain-containing protein</fullName>
    </recommendedName>
</protein>
<dbReference type="PANTHER" id="PTHR47171:SF1">
    <property type="entry name" value="ZN(II)2CYS6 TRANSCRIPTION FACTOR (EUROFUNG)"/>
    <property type="match status" value="1"/>
</dbReference>
<dbReference type="InterPro" id="IPR052073">
    <property type="entry name" value="Amide_Lactam_Regulators"/>
</dbReference>
<dbReference type="OrthoDB" id="2264294at2759"/>
<gene>
    <name evidence="9" type="ORF">LIPSTDRAFT_73537</name>
</gene>
<evidence type="ECO:0000313" key="9">
    <source>
        <dbReference type="EMBL" id="ODQ71791.1"/>
    </source>
</evidence>
<dbReference type="SMART" id="SM00066">
    <property type="entry name" value="GAL4"/>
    <property type="match status" value="1"/>
</dbReference>
<evidence type="ECO:0000256" key="7">
    <source>
        <dbReference type="SAM" id="MobiDB-lite"/>
    </source>
</evidence>
<dbReference type="GO" id="GO:0003677">
    <property type="term" value="F:DNA binding"/>
    <property type="evidence" value="ECO:0007669"/>
    <property type="project" value="UniProtKB-KW"/>
</dbReference>
<evidence type="ECO:0000256" key="4">
    <source>
        <dbReference type="ARBA" id="ARBA00023125"/>
    </source>
</evidence>
<keyword evidence="6" id="KW-0539">Nucleus</keyword>
<feature type="domain" description="Zn(2)-C6 fungal-type" evidence="8">
    <location>
        <begin position="17"/>
        <end position="50"/>
    </location>
</feature>
<keyword evidence="10" id="KW-1185">Reference proteome</keyword>
<dbReference type="InterPro" id="IPR036864">
    <property type="entry name" value="Zn2-C6_fun-type_DNA-bd_sf"/>
</dbReference>
<evidence type="ECO:0000313" key="10">
    <source>
        <dbReference type="Proteomes" id="UP000094385"/>
    </source>
</evidence>
<keyword evidence="5" id="KW-0804">Transcription</keyword>
<dbReference type="EMBL" id="KV454297">
    <property type="protein sequence ID" value="ODQ71791.1"/>
    <property type="molecule type" value="Genomic_DNA"/>
</dbReference>
<dbReference type="InterPro" id="IPR007219">
    <property type="entry name" value="XnlR_reg_dom"/>
</dbReference>
<dbReference type="Pfam" id="PF00172">
    <property type="entry name" value="Zn_clus"/>
    <property type="match status" value="1"/>
</dbReference>
<dbReference type="SUPFAM" id="SSF57701">
    <property type="entry name" value="Zn2/Cys6 DNA-binding domain"/>
    <property type="match status" value="1"/>
</dbReference>
<reference evidence="9 10" key="1">
    <citation type="journal article" date="2016" name="Proc. Natl. Acad. Sci. U.S.A.">
        <title>Comparative genomics of biotechnologically important yeasts.</title>
        <authorList>
            <person name="Riley R."/>
            <person name="Haridas S."/>
            <person name="Wolfe K.H."/>
            <person name="Lopes M.R."/>
            <person name="Hittinger C.T."/>
            <person name="Goeker M."/>
            <person name="Salamov A.A."/>
            <person name="Wisecaver J.H."/>
            <person name="Long T.M."/>
            <person name="Calvey C.H."/>
            <person name="Aerts A.L."/>
            <person name="Barry K.W."/>
            <person name="Choi C."/>
            <person name="Clum A."/>
            <person name="Coughlan A.Y."/>
            <person name="Deshpande S."/>
            <person name="Douglass A.P."/>
            <person name="Hanson S.J."/>
            <person name="Klenk H.-P."/>
            <person name="LaButti K.M."/>
            <person name="Lapidus A."/>
            <person name="Lindquist E.A."/>
            <person name="Lipzen A.M."/>
            <person name="Meier-Kolthoff J.P."/>
            <person name="Ohm R.A."/>
            <person name="Otillar R.P."/>
            <person name="Pangilinan J.L."/>
            <person name="Peng Y."/>
            <person name="Rokas A."/>
            <person name="Rosa C.A."/>
            <person name="Scheuner C."/>
            <person name="Sibirny A.A."/>
            <person name="Slot J.C."/>
            <person name="Stielow J.B."/>
            <person name="Sun H."/>
            <person name="Kurtzman C.P."/>
            <person name="Blackwell M."/>
            <person name="Grigoriev I.V."/>
            <person name="Jeffries T.W."/>
        </authorList>
    </citation>
    <scope>NUCLEOTIDE SEQUENCE [LARGE SCALE GENOMIC DNA]</scope>
    <source>
        <strain evidence="9 10">NRRL Y-11557</strain>
    </source>
</reference>
<keyword evidence="3" id="KW-0805">Transcription regulation</keyword>
<feature type="compositionally biased region" description="Low complexity" evidence="7">
    <location>
        <begin position="113"/>
        <end position="127"/>
    </location>
</feature>
<dbReference type="GO" id="GO:0000981">
    <property type="term" value="F:DNA-binding transcription factor activity, RNA polymerase II-specific"/>
    <property type="evidence" value="ECO:0007669"/>
    <property type="project" value="InterPro"/>
</dbReference>
<dbReference type="Pfam" id="PF04082">
    <property type="entry name" value="Fungal_trans"/>
    <property type="match status" value="1"/>
</dbReference>
<evidence type="ECO:0000259" key="8">
    <source>
        <dbReference type="PROSITE" id="PS50048"/>
    </source>
</evidence>
<dbReference type="PROSITE" id="PS00463">
    <property type="entry name" value="ZN2_CY6_FUNGAL_1"/>
    <property type="match status" value="1"/>
</dbReference>
<evidence type="ECO:0000256" key="5">
    <source>
        <dbReference type="ARBA" id="ARBA00023163"/>
    </source>
</evidence>
<organism evidence="9 10">
    <name type="scientific">Lipomyces starkeyi NRRL Y-11557</name>
    <dbReference type="NCBI Taxonomy" id="675824"/>
    <lineage>
        <taxon>Eukaryota</taxon>
        <taxon>Fungi</taxon>
        <taxon>Dikarya</taxon>
        <taxon>Ascomycota</taxon>
        <taxon>Saccharomycotina</taxon>
        <taxon>Lipomycetes</taxon>
        <taxon>Lipomycetales</taxon>
        <taxon>Lipomycetaceae</taxon>
        <taxon>Lipomyces</taxon>
    </lineage>
</organism>
<name>A0A1E3Q2A6_LIPST</name>